<evidence type="ECO:0000259" key="8">
    <source>
        <dbReference type="PROSITE" id="PS51007"/>
    </source>
</evidence>
<gene>
    <name evidence="9" type="ORF">FM038_005470</name>
</gene>
<dbReference type="Proteomes" id="UP000316416">
    <property type="component" value="Chromosome"/>
</dbReference>
<dbReference type="InterPro" id="IPR009056">
    <property type="entry name" value="Cyt_c-like_dom"/>
</dbReference>
<evidence type="ECO:0000256" key="6">
    <source>
        <dbReference type="PROSITE-ProRule" id="PRU00433"/>
    </source>
</evidence>
<dbReference type="Pfam" id="PF13442">
    <property type="entry name" value="Cytochrome_CBB3"/>
    <property type="match status" value="1"/>
</dbReference>
<dbReference type="InterPro" id="IPR036909">
    <property type="entry name" value="Cyt_c-like_dom_sf"/>
</dbReference>
<dbReference type="EMBL" id="CP045503">
    <property type="protein sequence ID" value="QPG60355.1"/>
    <property type="molecule type" value="Genomic_DNA"/>
</dbReference>
<keyword evidence="5 6" id="KW-0408">Iron</keyword>
<feature type="domain" description="Cytochrome c" evidence="8">
    <location>
        <begin position="51"/>
        <end position="130"/>
    </location>
</feature>
<feature type="signal peptide" evidence="7">
    <location>
        <begin position="1"/>
        <end position="22"/>
    </location>
</feature>
<protein>
    <submittedName>
        <fullName evidence="9">Cytochrome c</fullName>
    </submittedName>
</protein>
<evidence type="ECO:0000313" key="9">
    <source>
        <dbReference type="EMBL" id="QPG60355.1"/>
    </source>
</evidence>
<dbReference type="PROSITE" id="PS51007">
    <property type="entry name" value="CYTC"/>
    <property type="match status" value="1"/>
</dbReference>
<keyword evidence="10" id="KW-1185">Reference proteome</keyword>
<evidence type="ECO:0000256" key="1">
    <source>
        <dbReference type="ARBA" id="ARBA00022448"/>
    </source>
</evidence>
<keyword evidence="3 6" id="KW-0479">Metal-binding</keyword>
<keyword evidence="2 6" id="KW-0349">Heme</keyword>
<evidence type="ECO:0000313" key="10">
    <source>
        <dbReference type="Proteomes" id="UP000316416"/>
    </source>
</evidence>
<dbReference type="PANTHER" id="PTHR33751">
    <property type="entry name" value="CBB3-TYPE CYTOCHROME C OXIDASE SUBUNIT FIXP"/>
    <property type="match status" value="1"/>
</dbReference>
<keyword evidence="7" id="KW-0732">Signal</keyword>
<evidence type="ECO:0000256" key="5">
    <source>
        <dbReference type="ARBA" id="ARBA00023004"/>
    </source>
</evidence>
<dbReference type="InterPro" id="IPR050597">
    <property type="entry name" value="Cytochrome_c_Oxidase_Subunit"/>
</dbReference>
<keyword evidence="4" id="KW-0249">Electron transport</keyword>
<evidence type="ECO:0000256" key="4">
    <source>
        <dbReference type="ARBA" id="ARBA00022982"/>
    </source>
</evidence>
<feature type="chain" id="PRO_5045068855" evidence="7">
    <location>
        <begin position="23"/>
        <end position="135"/>
    </location>
</feature>
<evidence type="ECO:0000256" key="2">
    <source>
        <dbReference type="ARBA" id="ARBA00022617"/>
    </source>
</evidence>
<sequence>MTMMKNSILLLASLLFSAATLASTSQDNDIFNATQAVSELKLDTKVLEHQADLASGEALANQRCIACHGEAMLKIMSTYPNLKGQKSAYLFKQLVEFKRGDRVNPLMQAQAGMLSEAEMKDVAYYYSLQTPVNIK</sequence>
<proteinExistence type="predicted"/>
<organism evidence="9 10">
    <name type="scientific">Shewanella eurypsychrophilus</name>
    <dbReference type="NCBI Taxonomy" id="2593656"/>
    <lineage>
        <taxon>Bacteria</taxon>
        <taxon>Pseudomonadati</taxon>
        <taxon>Pseudomonadota</taxon>
        <taxon>Gammaproteobacteria</taxon>
        <taxon>Alteromonadales</taxon>
        <taxon>Shewanellaceae</taxon>
        <taxon>Shewanella</taxon>
    </lineage>
</organism>
<reference evidence="9" key="1">
    <citation type="submission" date="2021-07" db="EMBL/GenBank/DDBJ databases">
        <title>Shewanella sp. YLB-07 whole genome sequence.</title>
        <authorList>
            <person name="Yu L."/>
        </authorList>
    </citation>
    <scope>NUCLEOTIDE SEQUENCE</scope>
    <source>
        <strain evidence="9">YLB-08</strain>
    </source>
</reference>
<dbReference type="SUPFAM" id="SSF46626">
    <property type="entry name" value="Cytochrome c"/>
    <property type="match status" value="1"/>
</dbReference>
<dbReference type="Gene3D" id="1.10.760.10">
    <property type="entry name" value="Cytochrome c-like domain"/>
    <property type="match status" value="1"/>
</dbReference>
<accession>A0ABX6VK54</accession>
<name>A0ABX6VK54_9GAMM</name>
<keyword evidence="1" id="KW-0813">Transport</keyword>
<dbReference type="PANTHER" id="PTHR33751:SF9">
    <property type="entry name" value="CYTOCHROME C4"/>
    <property type="match status" value="1"/>
</dbReference>
<evidence type="ECO:0000256" key="7">
    <source>
        <dbReference type="SAM" id="SignalP"/>
    </source>
</evidence>
<evidence type="ECO:0000256" key="3">
    <source>
        <dbReference type="ARBA" id="ARBA00022723"/>
    </source>
</evidence>